<evidence type="ECO:0000313" key="1">
    <source>
        <dbReference type="EMBL" id="OIQ86309.1"/>
    </source>
</evidence>
<protein>
    <submittedName>
        <fullName evidence="1">Uncharacterized protein</fullName>
    </submittedName>
</protein>
<proteinExistence type="predicted"/>
<sequence>MSENIDNLLIEHLRAIRTEIAKAKDDTTKIKMRLTSINERLTLSEKGIANIHGDLAMLQIRMDKQAERIEKRLELTSA</sequence>
<dbReference type="EMBL" id="MLJW01000488">
    <property type="protein sequence ID" value="OIQ86309.1"/>
    <property type="molecule type" value="Genomic_DNA"/>
</dbReference>
<name>A0A1J5RDT1_9ZZZZ</name>
<gene>
    <name evidence="1" type="ORF">GALL_318530</name>
</gene>
<comment type="caution">
    <text evidence="1">The sequence shown here is derived from an EMBL/GenBank/DDBJ whole genome shotgun (WGS) entry which is preliminary data.</text>
</comment>
<organism evidence="1">
    <name type="scientific">mine drainage metagenome</name>
    <dbReference type="NCBI Taxonomy" id="410659"/>
    <lineage>
        <taxon>unclassified sequences</taxon>
        <taxon>metagenomes</taxon>
        <taxon>ecological metagenomes</taxon>
    </lineage>
</organism>
<accession>A0A1J5RDT1</accession>
<reference evidence="1" key="1">
    <citation type="submission" date="2016-10" db="EMBL/GenBank/DDBJ databases">
        <title>Sequence of Gallionella enrichment culture.</title>
        <authorList>
            <person name="Poehlein A."/>
            <person name="Muehling M."/>
            <person name="Daniel R."/>
        </authorList>
    </citation>
    <scope>NUCLEOTIDE SEQUENCE</scope>
</reference>
<dbReference type="AlphaFoldDB" id="A0A1J5RDT1"/>